<dbReference type="Pfam" id="PF00535">
    <property type="entry name" value="Glycos_transf_2"/>
    <property type="match status" value="1"/>
</dbReference>
<dbReference type="InterPro" id="IPR029044">
    <property type="entry name" value="Nucleotide-diphossugar_trans"/>
</dbReference>
<dbReference type="RefSeq" id="WP_345162523.1">
    <property type="nucleotide sequence ID" value="NZ_BAABGX010000001.1"/>
</dbReference>
<dbReference type="PANTHER" id="PTHR43685:SF2">
    <property type="entry name" value="GLYCOSYLTRANSFERASE 2-LIKE DOMAIN-CONTAINING PROTEIN"/>
    <property type="match status" value="1"/>
</dbReference>
<comment type="caution">
    <text evidence="2">The sequence shown here is derived from an EMBL/GenBank/DDBJ whole genome shotgun (WGS) entry which is preliminary data.</text>
</comment>
<dbReference type="CDD" id="cd04185">
    <property type="entry name" value="GT_2_like_b"/>
    <property type="match status" value="1"/>
</dbReference>
<dbReference type="SUPFAM" id="SSF53448">
    <property type="entry name" value="Nucleotide-diphospho-sugar transferases"/>
    <property type="match status" value="1"/>
</dbReference>
<name>A0ABP8FAD6_9BACT</name>
<dbReference type="InterPro" id="IPR001173">
    <property type="entry name" value="Glyco_trans_2-like"/>
</dbReference>
<dbReference type="Proteomes" id="UP001501844">
    <property type="component" value="Unassembled WGS sequence"/>
</dbReference>
<keyword evidence="3" id="KW-1185">Reference proteome</keyword>
<reference evidence="3" key="1">
    <citation type="journal article" date="2019" name="Int. J. Syst. Evol. Microbiol.">
        <title>The Global Catalogue of Microorganisms (GCM) 10K type strain sequencing project: providing services to taxonomists for standard genome sequencing and annotation.</title>
        <authorList>
            <consortium name="The Broad Institute Genomics Platform"/>
            <consortium name="The Broad Institute Genome Sequencing Center for Infectious Disease"/>
            <person name="Wu L."/>
            <person name="Ma J."/>
        </authorList>
    </citation>
    <scope>NUCLEOTIDE SEQUENCE [LARGE SCALE GENOMIC DNA]</scope>
    <source>
        <strain evidence="3">JCM 17917</strain>
    </source>
</reference>
<evidence type="ECO:0000313" key="3">
    <source>
        <dbReference type="Proteomes" id="UP001501844"/>
    </source>
</evidence>
<protein>
    <submittedName>
        <fullName evidence="2">Glycosyltransferase family 2 protein</fullName>
    </submittedName>
</protein>
<dbReference type="PANTHER" id="PTHR43685">
    <property type="entry name" value="GLYCOSYLTRANSFERASE"/>
    <property type="match status" value="1"/>
</dbReference>
<gene>
    <name evidence="2" type="ORF">GCM10023183_07690</name>
</gene>
<dbReference type="Gene3D" id="3.90.550.10">
    <property type="entry name" value="Spore Coat Polysaccharide Biosynthesis Protein SpsA, Chain A"/>
    <property type="match status" value="1"/>
</dbReference>
<evidence type="ECO:0000259" key="1">
    <source>
        <dbReference type="Pfam" id="PF00535"/>
    </source>
</evidence>
<sequence length="302" mass="34178">MKTIAVVVTYNRLELLKRCVQSLKEQTRPVDAILVVNNGSTDGTAAWLSAQDGLLVFTQENLGGAGGFYAGMQKSIDMGYDWSWCMDDDCVVAPTAYEALSKHLHQTNNIYGSVAISETDTQKLAWYTKVKLGNAWVNTNEAKCLQEEVVETTSIPFLGFCIHKSTLQQIGLPLKEIFIWGDDAEMCLRARVKYQLHLFYVTGSRIYHPQTQYVPIKVMGQCMMAVQASPLKRLYEYRNNVYLLKEHSSLATFYFKALPKILFRLVLQNVLIDKDTSWAGWKKQLQAIRKGLGAKLGQIKME</sequence>
<feature type="domain" description="Glycosyltransferase 2-like" evidence="1">
    <location>
        <begin position="6"/>
        <end position="130"/>
    </location>
</feature>
<proteinExistence type="predicted"/>
<organism evidence="2 3">
    <name type="scientific">Nibribacter koreensis</name>
    <dbReference type="NCBI Taxonomy" id="1084519"/>
    <lineage>
        <taxon>Bacteria</taxon>
        <taxon>Pseudomonadati</taxon>
        <taxon>Bacteroidota</taxon>
        <taxon>Cytophagia</taxon>
        <taxon>Cytophagales</taxon>
        <taxon>Hymenobacteraceae</taxon>
        <taxon>Nibribacter</taxon>
    </lineage>
</organism>
<dbReference type="EMBL" id="BAABGX010000001">
    <property type="protein sequence ID" value="GAA4298959.1"/>
    <property type="molecule type" value="Genomic_DNA"/>
</dbReference>
<accession>A0ABP8FAD6</accession>
<dbReference type="InterPro" id="IPR050834">
    <property type="entry name" value="Glycosyltransf_2"/>
</dbReference>
<evidence type="ECO:0000313" key="2">
    <source>
        <dbReference type="EMBL" id="GAA4298959.1"/>
    </source>
</evidence>